<keyword evidence="1" id="KW-0472">Membrane</keyword>
<protein>
    <submittedName>
        <fullName evidence="3">ABC transporter</fullName>
    </submittedName>
</protein>
<dbReference type="GO" id="GO:0005829">
    <property type="term" value="C:cytosol"/>
    <property type="evidence" value="ECO:0007669"/>
    <property type="project" value="TreeGrafter"/>
</dbReference>
<dbReference type="PANTHER" id="PTHR42698">
    <property type="entry name" value="GTPASE ERA"/>
    <property type="match status" value="1"/>
</dbReference>
<dbReference type="InterPro" id="IPR027417">
    <property type="entry name" value="P-loop_NTPase"/>
</dbReference>
<name>A0A6L9SC54_9ACTN</name>
<dbReference type="Gene3D" id="3.40.50.300">
    <property type="entry name" value="P-loop containing nucleotide triphosphate hydrolases"/>
    <property type="match status" value="1"/>
</dbReference>
<dbReference type="Pfam" id="PF00009">
    <property type="entry name" value="GTP_EFTU"/>
    <property type="match status" value="1"/>
</dbReference>
<feature type="domain" description="Tr-type G" evidence="2">
    <location>
        <begin position="137"/>
        <end position="239"/>
    </location>
</feature>
<dbReference type="AlphaFoldDB" id="A0A6L9SC54"/>
<dbReference type="GO" id="GO:0005525">
    <property type="term" value="F:GTP binding"/>
    <property type="evidence" value="ECO:0007669"/>
    <property type="project" value="InterPro"/>
</dbReference>
<evidence type="ECO:0000256" key="1">
    <source>
        <dbReference type="SAM" id="Phobius"/>
    </source>
</evidence>
<dbReference type="SUPFAM" id="SSF52540">
    <property type="entry name" value="P-loop containing nucleoside triphosphate hydrolases"/>
    <property type="match status" value="1"/>
</dbReference>
<keyword evidence="4" id="KW-1185">Reference proteome</keyword>
<sequence>MTARTAALSRALDAGSGRFFDPSTAEARKVLERADARMDLSTEHTVVALAGSTGGGKSSLFNAISGLDIARVGVRRPTTSQPLACVWGAEGAQPLLDWLGIPALNRISRESELDPDAKDGLDGLILLDLPDHDSTEVQHRKTVDRMVEQVDLFVWVMDPQKYADATVHERYLQPLAEHSDVVVVALNQIDRLTKDDAEACVADLRRLLDDDGLGDAPIVPLSAATGEGLDALMDLLRRTAETRRASVQRVDADATRAAGRMIEAAGSAEPGAVTDDDRGRLVDAMAAAADVGSVAAQAGHAYLRPSKRVPQPQIHVHRERVESAVRDLGATAAGSLTRGWGGSIRSVADEAARKAPEELEAALGSIDLVGERRGVWWRLAGALEWLALLVGMVGGLWALTIQAEEQLDIGWLDRQDIPKPEIAGSSLPLALLLAGTAVGLIVAVARAASARRARQAWTADVHERLMAAVERTADDVIVTPLRVELERYDTFRTALREASS</sequence>
<feature type="transmembrane region" description="Helical" evidence="1">
    <location>
        <begin position="382"/>
        <end position="402"/>
    </location>
</feature>
<dbReference type="GO" id="GO:0003924">
    <property type="term" value="F:GTPase activity"/>
    <property type="evidence" value="ECO:0007669"/>
    <property type="project" value="InterPro"/>
</dbReference>
<dbReference type="InterPro" id="IPR005662">
    <property type="entry name" value="GTPase_Era-like"/>
</dbReference>
<dbReference type="InterPro" id="IPR000795">
    <property type="entry name" value="T_Tr_GTP-bd_dom"/>
</dbReference>
<dbReference type="RefSeq" id="WP_163741453.1">
    <property type="nucleotide sequence ID" value="NZ_JAAGOA010000016.1"/>
</dbReference>
<dbReference type="PANTHER" id="PTHR42698:SF1">
    <property type="entry name" value="GTPASE ERA, MITOCHONDRIAL"/>
    <property type="match status" value="1"/>
</dbReference>
<evidence type="ECO:0000313" key="4">
    <source>
        <dbReference type="Proteomes" id="UP000475214"/>
    </source>
</evidence>
<evidence type="ECO:0000313" key="3">
    <source>
        <dbReference type="EMBL" id="NEE02667.1"/>
    </source>
</evidence>
<dbReference type="GO" id="GO:0000028">
    <property type="term" value="P:ribosomal small subunit assembly"/>
    <property type="evidence" value="ECO:0007669"/>
    <property type="project" value="TreeGrafter"/>
</dbReference>
<dbReference type="EMBL" id="JAAGOA010000016">
    <property type="protein sequence ID" value="NEE02667.1"/>
    <property type="molecule type" value="Genomic_DNA"/>
</dbReference>
<keyword evidence="1" id="KW-1133">Transmembrane helix</keyword>
<evidence type="ECO:0000259" key="2">
    <source>
        <dbReference type="Pfam" id="PF00009"/>
    </source>
</evidence>
<organism evidence="3 4">
    <name type="scientific">Phytoactinopolyspora halotolerans</name>
    <dbReference type="NCBI Taxonomy" id="1981512"/>
    <lineage>
        <taxon>Bacteria</taxon>
        <taxon>Bacillati</taxon>
        <taxon>Actinomycetota</taxon>
        <taxon>Actinomycetes</taxon>
        <taxon>Jiangellales</taxon>
        <taxon>Jiangellaceae</taxon>
        <taxon>Phytoactinopolyspora</taxon>
    </lineage>
</organism>
<feature type="transmembrane region" description="Helical" evidence="1">
    <location>
        <begin position="422"/>
        <end position="445"/>
    </location>
</feature>
<reference evidence="3 4" key="1">
    <citation type="submission" date="2020-02" db="EMBL/GenBank/DDBJ databases">
        <authorList>
            <person name="Li X.-J."/>
            <person name="Han X.-M."/>
        </authorList>
    </citation>
    <scope>NUCLEOTIDE SEQUENCE [LARGE SCALE GENOMIC DNA]</scope>
    <source>
        <strain evidence="3 4">CCTCC AB 2017055</strain>
    </source>
</reference>
<dbReference type="GO" id="GO:0019843">
    <property type="term" value="F:rRNA binding"/>
    <property type="evidence" value="ECO:0007669"/>
    <property type="project" value="TreeGrafter"/>
</dbReference>
<gene>
    <name evidence="3" type="ORF">G1H10_21095</name>
</gene>
<keyword evidence="1" id="KW-0812">Transmembrane</keyword>
<comment type="caution">
    <text evidence="3">The sequence shown here is derived from an EMBL/GenBank/DDBJ whole genome shotgun (WGS) entry which is preliminary data.</text>
</comment>
<accession>A0A6L9SC54</accession>
<dbReference type="Proteomes" id="UP000475214">
    <property type="component" value="Unassembled WGS sequence"/>
</dbReference>
<proteinExistence type="predicted"/>
<dbReference type="GO" id="GO:0043024">
    <property type="term" value="F:ribosomal small subunit binding"/>
    <property type="evidence" value="ECO:0007669"/>
    <property type="project" value="TreeGrafter"/>
</dbReference>